<evidence type="ECO:0000256" key="6">
    <source>
        <dbReference type="ARBA" id="ARBA00022801"/>
    </source>
</evidence>
<keyword evidence="4" id="KW-0645">Protease</keyword>
<dbReference type="Pfam" id="PF14533">
    <property type="entry name" value="USP7_C2"/>
    <property type="match status" value="1"/>
</dbReference>
<evidence type="ECO:0000256" key="4">
    <source>
        <dbReference type="ARBA" id="ARBA00022670"/>
    </source>
</evidence>
<dbReference type="MEROPS" id="C19.099"/>
<dbReference type="FunCoup" id="E3KEX9">
    <property type="interactions" value="1165"/>
</dbReference>
<dbReference type="Pfam" id="PF22486">
    <property type="entry name" value="MATH_2"/>
    <property type="match status" value="1"/>
</dbReference>
<evidence type="ECO:0000259" key="10">
    <source>
        <dbReference type="PROSITE" id="PS50235"/>
    </source>
</evidence>
<dbReference type="GO" id="GO:0004843">
    <property type="term" value="F:cysteine-type deubiquitinase activity"/>
    <property type="evidence" value="ECO:0000318"/>
    <property type="project" value="GO_Central"/>
</dbReference>
<dbReference type="FunFam" id="3.90.70.10:FF:000128">
    <property type="entry name" value="Ubiquitin carboxyl-terminal hydrolase 15"/>
    <property type="match status" value="1"/>
</dbReference>
<evidence type="ECO:0000313" key="12">
    <source>
        <dbReference type="Proteomes" id="UP000008783"/>
    </source>
</evidence>
<feature type="domain" description="USP" evidence="10">
    <location>
        <begin position="289"/>
        <end position="593"/>
    </location>
</feature>
<evidence type="ECO:0000256" key="3">
    <source>
        <dbReference type="ARBA" id="ARBA00012759"/>
    </source>
</evidence>
<dbReference type="GO" id="GO:0016579">
    <property type="term" value="P:protein deubiquitination"/>
    <property type="evidence" value="ECO:0007669"/>
    <property type="project" value="InterPro"/>
</dbReference>
<keyword evidence="7" id="KW-0788">Thiol protease</keyword>
<dbReference type="InterPro" id="IPR024729">
    <property type="entry name" value="USP7_ICP0-binding_dom"/>
</dbReference>
<dbReference type="Proteomes" id="UP000008783">
    <property type="component" value="Unassembled WGS sequence"/>
</dbReference>
<comment type="catalytic activity">
    <reaction evidence="1">
        <text>Thiol-dependent hydrolysis of ester, thioester, amide, peptide and isopeptide bonds formed by the C-terminal Gly of ubiquitin (a 76-residue protein attached to proteins as an intracellular targeting signal).</text>
        <dbReference type="EC" id="3.4.19.12"/>
    </reaction>
</comment>
<keyword evidence="6" id="KW-0378">Hydrolase</keyword>
<dbReference type="GO" id="GO:0005634">
    <property type="term" value="C:nucleus"/>
    <property type="evidence" value="ECO:0000318"/>
    <property type="project" value="GO_Central"/>
</dbReference>
<name>E3KEX9_PUCGT</name>
<dbReference type="SUPFAM" id="SSF49599">
    <property type="entry name" value="TRAF domain-like"/>
    <property type="match status" value="1"/>
</dbReference>
<dbReference type="SMART" id="SM00061">
    <property type="entry name" value="MATH"/>
    <property type="match status" value="1"/>
</dbReference>
<protein>
    <recommendedName>
        <fullName evidence="3">ubiquitinyl hydrolase 1</fullName>
        <ecNumber evidence="3">3.4.19.12</ecNumber>
    </recommendedName>
</protein>
<keyword evidence="12" id="KW-1185">Reference proteome</keyword>
<reference key="1">
    <citation type="submission" date="2007-01" db="EMBL/GenBank/DDBJ databases">
        <title>The Genome Sequence of Puccinia graminis f. sp. tritici Strain CRL 75-36-700-3.</title>
        <authorList>
            <consortium name="The Broad Institute Genome Sequencing Platform"/>
            <person name="Birren B."/>
            <person name="Lander E."/>
            <person name="Galagan J."/>
            <person name="Nusbaum C."/>
            <person name="Devon K."/>
            <person name="Cuomo C."/>
            <person name="Jaffe D."/>
            <person name="Butler J."/>
            <person name="Alvarez P."/>
            <person name="Gnerre S."/>
            <person name="Grabherr M."/>
            <person name="Mauceli E."/>
            <person name="Brockman W."/>
            <person name="Young S."/>
            <person name="LaButti K."/>
            <person name="Sykes S."/>
            <person name="DeCaprio D."/>
            <person name="Crawford M."/>
            <person name="Koehrsen M."/>
            <person name="Engels R."/>
            <person name="Montgomery P."/>
            <person name="Pearson M."/>
            <person name="Howarth C."/>
            <person name="Larson L."/>
            <person name="White J."/>
            <person name="Zeng Q."/>
            <person name="Kodira C."/>
            <person name="Yandava C."/>
            <person name="Alvarado L."/>
            <person name="O'Leary S."/>
            <person name="Szabo L."/>
            <person name="Dean R."/>
            <person name="Schein J."/>
        </authorList>
    </citation>
    <scope>NUCLEOTIDE SEQUENCE</scope>
    <source>
        <strain>CRL 75-36-700-3</strain>
    </source>
</reference>
<evidence type="ECO:0000256" key="8">
    <source>
        <dbReference type="SAM" id="MobiDB-lite"/>
    </source>
</evidence>
<feature type="region of interest" description="Disordered" evidence="8">
    <location>
        <begin position="1"/>
        <end position="55"/>
    </location>
</feature>
<dbReference type="OrthoDB" id="289038at2759"/>
<dbReference type="InterPro" id="IPR038765">
    <property type="entry name" value="Papain-like_cys_pep_sf"/>
</dbReference>
<accession>E3KEX9</accession>
<gene>
    <name evidence="11" type="ORF">PGTG_09992</name>
</gene>
<dbReference type="GO" id="GO:0031647">
    <property type="term" value="P:regulation of protein stability"/>
    <property type="evidence" value="ECO:0000318"/>
    <property type="project" value="GO_Central"/>
</dbReference>
<dbReference type="InterPro" id="IPR050164">
    <property type="entry name" value="Peptidase_C19"/>
</dbReference>
<sequence>MEHSPLGGTGRGNYHRNLDVQPVPSGELPREAGQARAREDSRAGLQPRRQTWPDAPLRDAVGRAQNCCCSQPTLLNNRFDIHIDSSGLFVHRPRETHIFSWKFTMVLSIDDTEAYLAKYLPDTGIPVEGFGKYSYKIKGVAKTPRSECVKSKSFVVGGHEWRIVCYPRRPQDEGDDAIGIFLQCSDPRQPEGWHVCTEFAFAISNPKDGTCYIGTSRSTKRFTNYGEGWGPPHIIELEKLCNPNGSCLKPIIENDVTMITAFVRVLKDETGLLWHDFVNYDSKKETGYVALTNNGGASFMNPLLQLLFSNNYFRNAVYQIPTEHDGADSVALTLQRIFCVLQTSDSAVGIAELTKYLVWKSLDVSQSHDLLEFTRVLQHKLQSRTKNTPVDGTFQHLFAGKHKRYIKCTHVDYESSQEETFFDVQLEIKDPEGRALRTLQESFKAYVAPQKMDGDKKYDAGEVHGLQDAHKGTVFLEFPPVLHVHLKRSEYNLQKDKQVEIDDQLEFPVRLDLAPYLDESADKTVDWNYQLHGVLVHSGKPPKGNFFAFIKPHAESKWYKFDDDRVIPVTEREVLKSGTDSSTNAHMLVYVRESKEGDILAPITQADTPTHLKSLLQKEQKDHAQKTKEMEETETHLTTKIITEETFRAYQGFDLALFDDETMPPSDLPTFRVAKEQRFLDFKSTLARDLGYQPEQIRLRPLLAPVDRPRSAVPEDDQTLTMEALRDTTMASSTQDLKLYLEVLDPVHEAQAVESEERQIMIMVKYFNVSDQTLSGIGHFWVKEGQRVADLVPLINTRMKFAKGRRLNIYEELSPGNIVPMDPTDTFAETELLDGDIICFAIRFSAEELANLGRQRLYLDPVSFYEFLTNRVLIQFKPRHTNMAKMIEFGIPMSKKLTYSQMAHLVGERLHHDPAKLRFTNSEQGDPHQVICRQGTVADMIESPDNDTINKILFYELLDLPVDGIETERKVKITWTGAHNREDGTYSFLMPKTASIQDVIDKLMQLSTFITFSRNSTRKIKLFTFHDGQIEKQFSGEELLINVADLENLHATELKTVTTQYDPVAMLKMLQFVKKLSVDGTNYPTWLKTVESILGMTTGKVNLLTSPDQTIGCAEDLIIKQAIAASVDDALVLTVVEAESGMEAFDKIQKHWNSRSKQVIIMKEILQTRFKICDATADIGSHFQVIKNLAGKLFKSGFELTKESFIGLFFHLSLPRLDIPPFVNISRRIDARPGGAATISNEQLVQLAQTELENFRQNRKITCCEPHTHPTRQCPPSGTIADDELHKSKRRRHC</sequence>
<proteinExistence type="inferred from homology"/>
<comment type="similarity">
    <text evidence="2">Belongs to the peptidase C19 family.</text>
</comment>
<dbReference type="InterPro" id="IPR008974">
    <property type="entry name" value="TRAF-like"/>
</dbReference>
<dbReference type="InterPro" id="IPR029346">
    <property type="entry name" value="USP_C"/>
</dbReference>
<organism evidence="11 12">
    <name type="scientific">Puccinia graminis f. sp. tritici (strain CRL 75-36-700-3 / race SCCL)</name>
    <name type="common">Black stem rust fungus</name>
    <dbReference type="NCBI Taxonomy" id="418459"/>
    <lineage>
        <taxon>Eukaryota</taxon>
        <taxon>Fungi</taxon>
        <taxon>Dikarya</taxon>
        <taxon>Basidiomycota</taxon>
        <taxon>Pucciniomycotina</taxon>
        <taxon>Pucciniomycetes</taxon>
        <taxon>Pucciniales</taxon>
        <taxon>Pucciniaceae</taxon>
        <taxon>Puccinia</taxon>
    </lineage>
</organism>
<evidence type="ECO:0000256" key="2">
    <source>
        <dbReference type="ARBA" id="ARBA00009085"/>
    </source>
</evidence>
<dbReference type="InParanoid" id="E3KEX9"/>
<evidence type="ECO:0000259" key="9">
    <source>
        <dbReference type="PROSITE" id="PS50144"/>
    </source>
</evidence>
<evidence type="ECO:0000313" key="11">
    <source>
        <dbReference type="EMBL" id="EFP83024.2"/>
    </source>
</evidence>
<dbReference type="SUPFAM" id="SSF54001">
    <property type="entry name" value="Cysteine proteinases"/>
    <property type="match status" value="1"/>
</dbReference>
<evidence type="ECO:0000256" key="1">
    <source>
        <dbReference type="ARBA" id="ARBA00000707"/>
    </source>
</evidence>
<dbReference type="InterPro" id="IPR001394">
    <property type="entry name" value="Peptidase_C19_UCH"/>
</dbReference>
<evidence type="ECO:0000256" key="5">
    <source>
        <dbReference type="ARBA" id="ARBA00022786"/>
    </source>
</evidence>
<dbReference type="PANTHER" id="PTHR24006:SF644">
    <property type="entry name" value="UBIQUITIN CARBOXYL-TERMINAL HYDROLASE 7"/>
    <property type="match status" value="1"/>
</dbReference>
<dbReference type="Gene3D" id="2.60.210.10">
    <property type="entry name" value="Apoptosis, Tumor Necrosis Factor Receptor Associated Protein 2, Chain A"/>
    <property type="match status" value="1"/>
</dbReference>
<dbReference type="GO" id="GO:0006508">
    <property type="term" value="P:proteolysis"/>
    <property type="evidence" value="ECO:0007669"/>
    <property type="project" value="UniProtKB-KW"/>
</dbReference>
<dbReference type="PROSITE" id="PS50144">
    <property type="entry name" value="MATH"/>
    <property type="match status" value="1"/>
</dbReference>
<dbReference type="Pfam" id="PF12436">
    <property type="entry name" value="USP7_ICP0_bdg"/>
    <property type="match status" value="1"/>
</dbReference>
<dbReference type="PROSITE" id="PS50235">
    <property type="entry name" value="USP_3"/>
    <property type="match status" value="1"/>
</dbReference>
<feature type="region of interest" description="Disordered" evidence="8">
    <location>
        <begin position="1269"/>
        <end position="1294"/>
    </location>
</feature>
<dbReference type="InterPro" id="IPR028889">
    <property type="entry name" value="USP"/>
</dbReference>
<dbReference type="Gene3D" id="3.10.20.90">
    <property type="entry name" value="Phosphatidylinositol 3-kinase Catalytic Subunit, Chain A, domain 1"/>
    <property type="match status" value="2"/>
</dbReference>
<dbReference type="FunFam" id="3.10.20.90:FF:000215">
    <property type="entry name" value="Ubiquitin carboxyl-terminal hydrolase 7, variant"/>
    <property type="match status" value="1"/>
</dbReference>
<dbReference type="Pfam" id="PF00443">
    <property type="entry name" value="UCH"/>
    <property type="match status" value="1"/>
</dbReference>
<dbReference type="KEGG" id="pgr:PGTG_09992"/>
<reference evidence="12" key="2">
    <citation type="journal article" date="2011" name="Proc. Natl. Acad. Sci. U.S.A.">
        <title>Obligate biotrophy features unraveled by the genomic analysis of rust fungi.</title>
        <authorList>
            <person name="Duplessis S."/>
            <person name="Cuomo C.A."/>
            <person name="Lin Y.-C."/>
            <person name="Aerts A."/>
            <person name="Tisserant E."/>
            <person name="Veneault-Fourrey C."/>
            <person name="Joly D.L."/>
            <person name="Hacquard S."/>
            <person name="Amselem J."/>
            <person name="Cantarel B.L."/>
            <person name="Chiu R."/>
            <person name="Coutinho P.M."/>
            <person name="Feau N."/>
            <person name="Field M."/>
            <person name="Frey P."/>
            <person name="Gelhaye E."/>
            <person name="Goldberg J."/>
            <person name="Grabherr M.G."/>
            <person name="Kodira C.D."/>
            <person name="Kohler A."/>
            <person name="Kuees U."/>
            <person name="Lindquist E.A."/>
            <person name="Lucas S.M."/>
            <person name="Mago R."/>
            <person name="Mauceli E."/>
            <person name="Morin E."/>
            <person name="Murat C."/>
            <person name="Pangilinan J.L."/>
            <person name="Park R."/>
            <person name="Pearson M."/>
            <person name="Quesneville H."/>
            <person name="Rouhier N."/>
            <person name="Sakthikumar S."/>
            <person name="Salamov A.A."/>
            <person name="Schmutz J."/>
            <person name="Selles B."/>
            <person name="Shapiro H."/>
            <person name="Tanguay P."/>
            <person name="Tuskan G.A."/>
            <person name="Henrissat B."/>
            <person name="Van de Peer Y."/>
            <person name="Rouze P."/>
            <person name="Ellis J.G."/>
            <person name="Dodds P.N."/>
            <person name="Schein J.E."/>
            <person name="Zhong S."/>
            <person name="Hamelin R.C."/>
            <person name="Grigoriev I.V."/>
            <person name="Szabo L.J."/>
            <person name="Martin F."/>
        </authorList>
    </citation>
    <scope>NUCLEOTIDE SEQUENCE [LARGE SCALE GENOMIC DNA]</scope>
    <source>
        <strain evidence="12">CRL 75-36-700-3 / race SCCL</strain>
    </source>
</reference>
<dbReference type="HOGENOM" id="CLU_003532_2_1_1"/>
<dbReference type="InterPro" id="IPR002083">
    <property type="entry name" value="MATH/TRAF_dom"/>
</dbReference>
<dbReference type="STRING" id="418459.E3KEX9"/>
<keyword evidence="5" id="KW-0833">Ubl conjugation pathway</keyword>
<dbReference type="EC" id="3.4.19.12" evidence="3"/>
<dbReference type="GeneID" id="10544736"/>
<dbReference type="VEuPathDB" id="FungiDB:PGTG_09992"/>
<dbReference type="EMBL" id="DS178284">
    <property type="protein sequence ID" value="EFP83024.2"/>
    <property type="molecule type" value="Genomic_DNA"/>
</dbReference>
<evidence type="ECO:0000256" key="7">
    <source>
        <dbReference type="ARBA" id="ARBA00022807"/>
    </source>
</evidence>
<feature type="domain" description="MATH" evidence="9">
    <location>
        <begin position="130"/>
        <end position="263"/>
    </location>
</feature>
<dbReference type="RefSeq" id="XP_003327443.2">
    <property type="nucleotide sequence ID" value="XM_003327395.2"/>
</dbReference>
<dbReference type="GO" id="GO:0005829">
    <property type="term" value="C:cytosol"/>
    <property type="evidence" value="ECO:0000318"/>
    <property type="project" value="GO_Central"/>
</dbReference>
<dbReference type="PANTHER" id="PTHR24006">
    <property type="entry name" value="UBIQUITIN CARBOXYL-TERMINAL HYDROLASE"/>
    <property type="match status" value="1"/>
</dbReference>
<dbReference type="Gene3D" id="3.90.70.10">
    <property type="entry name" value="Cysteine proteinases"/>
    <property type="match status" value="1"/>
</dbReference>